<gene>
    <name evidence="1" type="ORF">APHIGO_LOCUS5247</name>
</gene>
<dbReference type="GO" id="GO:0007018">
    <property type="term" value="P:microtubule-based movement"/>
    <property type="evidence" value="ECO:0007669"/>
    <property type="project" value="InterPro"/>
</dbReference>
<dbReference type="PANTHER" id="PTHR45703">
    <property type="entry name" value="DYNEIN HEAVY CHAIN"/>
    <property type="match status" value="1"/>
</dbReference>
<proteinExistence type="predicted"/>
<sequence>MKQTIEVLTCEIFLMDFIEFTKEELKEKTSTFRWVKYVNDTISMSSIMVLNKTKEFKEVLQGRIKKFNIDLNIYRSEIDDFRHLGDINEIKIYAEKSQNLDDKLTEALETIDDFNKQEKYFQMEESAYPLRKFISDSLAPYKLLYDNCSEFIVNYEKWMNATIGTYDPEQIDQNVTNYYRNLTKLERTFMKSPAPLAIATTRMGS</sequence>
<dbReference type="EMBL" id="OU899035">
    <property type="protein sequence ID" value="CAH1723659.1"/>
    <property type="molecule type" value="Genomic_DNA"/>
</dbReference>
<dbReference type="GO" id="GO:0030286">
    <property type="term" value="C:dynein complex"/>
    <property type="evidence" value="ECO:0007669"/>
    <property type="project" value="InterPro"/>
</dbReference>
<evidence type="ECO:0000313" key="2">
    <source>
        <dbReference type="Proteomes" id="UP001154329"/>
    </source>
</evidence>
<organism evidence="1 2">
    <name type="scientific">Aphis gossypii</name>
    <name type="common">Cotton aphid</name>
    <dbReference type="NCBI Taxonomy" id="80765"/>
    <lineage>
        <taxon>Eukaryota</taxon>
        <taxon>Metazoa</taxon>
        <taxon>Ecdysozoa</taxon>
        <taxon>Arthropoda</taxon>
        <taxon>Hexapoda</taxon>
        <taxon>Insecta</taxon>
        <taxon>Pterygota</taxon>
        <taxon>Neoptera</taxon>
        <taxon>Paraneoptera</taxon>
        <taxon>Hemiptera</taxon>
        <taxon>Sternorrhyncha</taxon>
        <taxon>Aphidomorpha</taxon>
        <taxon>Aphidoidea</taxon>
        <taxon>Aphididae</taxon>
        <taxon>Aphidini</taxon>
        <taxon>Aphis</taxon>
        <taxon>Aphis</taxon>
    </lineage>
</organism>
<dbReference type="Proteomes" id="UP001154329">
    <property type="component" value="Chromosome 2"/>
</dbReference>
<dbReference type="InterPro" id="IPR026983">
    <property type="entry name" value="DHC"/>
</dbReference>
<evidence type="ECO:0000313" key="1">
    <source>
        <dbReference type="EMBL" id="CAH1723659.1"/>
    </source>
</evidence>
<keyword evidence="2" id="KW-1185">Reference proteome</keyword>
<dbReference type="PANTHER" id="PTHR45703:SF1">
    <property type="entry name" value="DYNEINS HEAVY CHAIN"/>
    <property type="match status" value="1"/>
</dbReference>
<protein>
    <submittedName>
        <fullName evidence="1">Uncharacterized protein</fullName>
    </submittedName>
</protein>
<name>A0A9P0IZP2_APHGO</name>
<dbReference type="GO" id="GO:0045505">
    <property type="term" value="F:dynein intermediate chain binding"/>
    <property type="evidence" value="ECO:0007669"/>
    <property type="project" value="InterPro"/>
</dbReference>
<dbReference type="GO" id="GO:0051959">
    <property type="term" value="F:dynein light intermediate chain binding"/>
    <property type="evidence" value="ECO:0007669"/>
    <property type="project" value="InterPro"/>
</dbReference>
<reference evidence="1" key="2">
    <citation type="submission" date="2022-10" db="EMBL/GenBank/DDBJ databases">
        <authorList>
            <consortium name="ENA_rothamsted_submissions"/>
            <consortium name="culmorum"/>
            <person name="King R."/>
        </authorList>
    </citation>
    <scope>NUCLEOTIDE SEQUENCE</scope>
</reference>
<accession>A0A9P0IZP2</accession>
<dbReference type="AlphaFoldDB" id="A0A9P0IZP2"/>
<reference evidence="1" key="1">
    <citation type="submission" date="2022-02" db="EMBL/GenBank/DDBJ databases">
        <authorList>
            <person name="King R."/>
        </authorList>
    </citation>
    <scope>NUCLEOTIDE SEQUENCE</scope>
</reference>